<dbReference type="EMBL" id="JBANQN010000002">
    <property type="protein sequence ID" value="KAK6796183.1"/>
    <property type="molecule type" value="Genomic_DNA"/>
</dbReference>
<protein>
    <submittedName>
        <fullName evidence="2">Uncharacterized protein</fullName>
    </submittedName>
</protein>
<feature type="region of interest" description="Disordered" evidence="1">
    <location>
        <begin position="68"/>
        <end position="103"/>
    </location>
</feature>
<proteinExistence type="predicted"/>
<organism evidence="2 3">
    <name type="scientific">Solanum bulbocastanum</name>
    <name type="common">Wild potato</name>
    <dbReference type="NCBI Taxonomy" id="147425"/>
    <lineage>
        <taxon>Eukaryota</taxon>
        <taxon>Viridiplantae</taxon>
        <taxon>Streptophyta</taxon>
        <taxon>Embryophyta</taxon>
        <taxon>Tracheophyta</taxon>
        <taxon>Spermatophyta</taxon>
        <taxon>Magnoliopsida</taxon>
        <taxon>eudicotyledons</taxon>
        <taxon>Gunneridae</taxon>
        <taxon>Pentapetalae</taxon>
        <taxon>asterids</taxon>
        <taxon>lamiids</taxon>
        <taxon>Solanales</taxon>
        <taxon>Solanaceae</taxon>
        <taxon>Solanoideae</taxon>
        <taxon>Solaneae</taxon>
        <taxon>Solanum</taxon>
    </lineage>
</organism>
<gene>
    <name evidence="2" type="ORF">RDI58_003884</name>
</gene>
<dbReference type="Proteomes" id="UP001371456">
    <property type="component" value="Unassembled WGS sequence"/>
</dbReference>
<evidence type="ECO:0000313" key="2">
    <source>
        <dbReference type="EMBL" id="KAK6796183.1"/>
    </source>
</evidence>
<name>A0AAN8YPD9_SOLBU</name>
<accession>A0AAN8YPD9</accession>
<comment type="caution">
    <text evidence="2">The sequence shown here is derived from an EMBL/GenBank/DDBJ whole genome shotgun (WGS) entry which is preliminary data.</text>
</comment>
<evidence type="ECO:0000256" key="1">
    <source>
        <dbReference type="SAM" id="MobiDB-lite"/>
    </source>
</evidence>
<reference evidence="2 3" key="1">
    <citation type="submission" date="2024-02" db="EMBL/GenBank/DDBJ databases">
        <title>de novo genome assembly of Solanum bulbocastanum strain 11H21.</title>
        <authorList>
            <person name="Hosaka A.J."/>
        </authorList>
    </citation>
    <scope>NUCLEOTIDE SEQUENCE [LARGE SCALE GENOMIC DNA]</scope>
    <source>
        <tissue evidence="2">Young leaves</tissue>
    </source>
</reference>
<keyword evidence="3" id="KW-1185">Reference proteome</keyword>
<evidence type="ECO:0000313" key="3">
    <source>
        <dbReference type="Proteomes" id="UP001371456"/>
    </source>
</evidence>
<feature type="compositionally biased region" description="Polar residues" evidence="1">
    <location>
        <begin position="82"/>
        <end position="103"/>
    </location>
</feature>
<sequence length="118" mass="13421">MGKEDTSRQNKKAKGKQYVLAGTLTSMAYKKVASLRLRENVQSILPRNSSTLVAQTLQEEVRQVPWNSSTLKAQSKKDQMQKKPQSSSTLKAKSMQESEQQVIEKQVVEKHLQHVPRE</sequence>
<dbReference type="AlphaFoldDB" id="A0AAN8YPD9"/>